<accession>A0A2G9U3R8</accession>
<feature type="compositionally biased region" description="Basic and acidic residues" evidence="1">
    <location>
        <begin position="411"/>
        <end position="423"/>
    </location>
</feature>
<feature type="compositionally biased region" description="Basic and acidic residues" evidence="1">
    <location>
        <begin position="343"/>
        <end position="374"/>
    </location>
</feature>
<feature type="compositionally biased region" description="Low complexity" evidence="1">
    <location>
        <begin position="401"/>
        <end position="410"/>
    </location>
</feature>
<organism evidence="2 3">
    <name type="scientific">Teladorsagia circumcincta</name>
    <name type="common">Brown stomach worm</name>
    <name type="synonym">Ostertagia circumcincta</name>
    <dbReference type="NCBI Taxonomy" id="45464"/>
    <lineage>
        <taxon>Eukaryota</taxon>
        <taxon>Metazoa</taxon>
        <taxon>Ecdysozoa</taxon>
        <taxon>Nematoda</taxon>
        <taxon>Chromadorea</taxon>
        <taxon>Rhabditida</taxon>
        <taxon>Rhabditina</taxon>
        <taxon>Rhabditomorpha</taxon>
        <taxon>Strongyloidea</taxon>
        <taxon>Trichostrongylidae</taxon>
        <taxon>Teladorsagia</taxon>
    </lineage>
</organism>
<feature type="compositionally biased region" description="Polar residues" evidence="1">
    <location>
        <begin position="493"/>
        <end position="502"/>
    </location>
</feature>
<feature type="compositionally biased region" description="Basic and acidic residues" evidence="1">
    <location>
        <begin position="673"/>
        <end position="684"/>
    </location>
</feature>
<dbReference type="Proteomes" id="UP000230423">
    <property type="component" value="Unassembled WGS sequence"/>
</dbReference>
<feature type="compositionally biased region" description="Low complexity" evidence="1">
    <location>
        <begin position="324"/>
        <end position="342"/>
    </location>
</feature>
<feature type="region of interest" description="Disordered" evidence="1">
    <location>
        <begin position="271"/>
        <end position="717"/>
    </location>
</feature>
<feature type="compositionally biased region" description="Polar residues" evidence="1">
    <location>
        <begin position="577"/>
        <end position="587"/>
    </location>
</feature>
<feature type="compositionally biased region" description="Polar residues" evidence="1">
    <location>
        <begin position="457"/>
        <end position="466"/>
    </location>
</feature>
<feature type="compositionally biased region" description="Basic and acidic residues" evidence="1">
    <location>
        <begin position="693"/>
        <end position="713"/>
    </location>
</feature>
<feature type="compositionally biased region" description="Basic and acidic residues" evidence="1">
    <location>
        <begin position="503"/>
        <end position="514"/>
    </location>
</feature>
<feature type="compositionally biased region" description="Basic and acidic residues" evidence="1">
    <location>
        <begin position="605"/>
        <end position="616"/>
    </location>
</feature>
<keyword evidence="3" id="KW-1185">Reference proteome</keyword>
<feature type="compositionally biased region" description="Basic and acidic residues" evidence="1">
    <location>
        <begin position="536"/>
        <end position="548"/>
    </location>
</feature>
<reference evidence="2 3" key="1">
    <citation type="submission" date="2015-09" db="EMBL/GenBank/DDBJ databases">
        <title>Draft genome of the parasitic nematode Teladorsagia circumcincta isolate WARC Sus (inbred).</title>
        <authorList>
            <person name="Mitreva M."/>
        </authorList>
    </citation>
    <scope>NUCLEOTIDE SEQUENCE [LARGE SCALE GENOMIC DNA]</scope>
    <source>
        <strain evidence="2 3">S</strain>
    </source>
</reference>
<name>A0A2G9U3R8_TELCI</name>
<feature type="compositionally biased region" description="Polar residues" evidence="1">
    <location>
        <begin position="293"/>
        <end position="309"/>
    </location>
</feature>
<dbReference type="OrthoDB" id="5877294at2759"/>
<dbReference type="AlphaFoldDB" id="A0A2G9U3R8"/>
<evidence type="ECO:0000313" key="3">
    <source>
        <dbReference type="Proteomes" id="UP000230423"/>
    </source>
</evidence>
<evidence type="ECO:0000313" key="2">
    <source>
        <dbReference type="EMBL" id="PIO64883.1"/>
    </source>
</evidence>
<feature type="compositionally biased region" description="Basic and acidic residues" evidence="1">
    <location>
        <begin position="638"/>
        <end position="651"/>
    </location>
</feature>
<proteinExistence type="predicted"/>
<feature type="compositionally biased region" description="Polar residues" evidence="1">
    <location>
        <begin position="595"/>
        <end position="604"/>
    </location>
</feature>
<evidence type="ECO:0000256" key="1">
    <source>
        <dbReference type="SAM" id="MobiDB-lite"/>
    </source>
</evidence>
<feature type="region of interest" description="Disordered" evidence="1">
    <location>
        <begin position="158"/>
        <end position="177"/>
    </location>
</feature>
<feature type="non-terminal residue" evidence="2">
    <location>
        <position position="1"/>
    </location>
</feature>
<dbReference type="EMBL" id="KZ349490">
    <property type="protein sequence ID" value="PIO64883.1"/>
    <property type="molecule type" value="Genomic_DNA"/>
</dbReference>
<sequence length="736" mass="81877">GVRKTVVYKPTMCASMITLPTHASDHHKNLRIQKQWKGVLNVVAENGTTMEGEMYHKAERIVFNIGKLTIDQFNDMKKPISSTQSVSQKGNVKFSERIFVDEKSITVDRNTIIDAKGGLIWEQAEPIYIEEKRSYDSKRNNPDGSLFWIGGAPLREDVTQQSDVSGRSPIQPLSTSNKEVDVKTPYIWQDSLLDKTPAGSYESDQCPVATAQSVKTPSKKEDSQAYGGVSTVKTVSEHVTTAQSVKTLSKKEDSQTYRGVSTPKTVSELVTTAQSVKTPSKKEDSRAYRGVSTPKSVSEHVTTAQSVKTPSKKEESQAYGGVSTTKTVTETVVTKVTTTTTENECRTGSEPTPRPREHEKQLSMRSEAEQKESVQQRMETPVENAELITDEPEKPKPVPMDPLAEPLLPAREPDESEVKKPPMEVDGTQPGSVEQLKVDTTPASSKESDAPPAEVQKMTTESQSVYTAKMETGEEATSSTDTKPPSIGLRKVTTGSQPQCTQKMERDEKVKTTTETRTSSAEMRKVTRDSQSQYTKKTERDEKVKTATETKTPPAEMRKVTTESQSVYTAKMETGEEATSSTDTKPPSTGLRKVTTVSQPQCTQKLERDEKVRTATETRTSSAEMRKVTTDSQSQYTKKTERDEKVQRATETRTPSAEMRKVTTDSQSQYMQKTEKDKKVKISTEQDLIAQQRCREESGLTATKDSHKSEQSSKTKLPIRTQIVTVRVISLYARER</sequence>
<protein>
    <submittedName>
        <fullName evidence="2">Uncharacterized protein</fullName>
    </submittedName>
</protein>
<gene>
    <name evidence="2" type="ORF">TELCIR_13471</name>
</gene>